<reference evidence="2 3" key="1">
    <citation type="journal article" date="2014" name="Curr. Biol.">
        <title>The genome of the clonal raider ant Cerapachys biroi.</title>
        <authorList>
            <person name="Oxley P.R."/>
            <person name="Ji L."/>
            <person name="Fetter-Pruneda I."/>
            <person name="McKenzie S.K."/>
            <person name="Li C."/>
            <person name="Hu H."/>
            <person name="Zhang G."/>
            <person name="Kronauer D.J."/>
        </authorList>
    </citation>
    <scope>NUCLEOTIDE SEQUENCE [LARGE SCALE GENOMIC DNA]</scope>
</reference>
<evidence type="ECO:0000256" key="1">
    <source>
        <dbReference type="SAM" id="MobiDB-lite"/>
    </source>
</evidence>
<dbReference type="EMBL" id="KK107274">
    <property type="protein sequence ID" value="EZA53711.1"/>
    <property type="molecule type" value="Genomic_DNA"/>
</dbReference>
<name>A0A026WDH0_OOCBI</name>
<evidence type="ECO:0000313" key="2">
    <source>
        <dbReference type="EMBL" id="EZA53711.1"/>
    </source>
</evidence>
<gene>
    <name evidence="2" type="ORF">X777_06818</name>
</gene>
<dbReference type="AlphaFoldDB" id="A0A026WDH0"/>
<evidence type="ECO:0000313" key="3">
    <source>
        <dbReference type="Proteomes" id="UP000053097"/>
    </source>
</evidence>
<keyword evidence="3" id="KW-1185">Reference proteome</keyword>
<organism evidence="2 3">
    <name type="scientific">Ooceraea biroi</name>
    <name type="common">Clonal raider ant</name>
    <name type="synonym">Cerapachys biroi</name>
    <dbReference type="NCBI Taxonomy" id="2015173"/>
    <lineage>
        <taxon>Eukaryota</taxon>
        <taxon>Metazoa</taxon>
        <taxon>Ecdysozoa</taxon>
        <taxon>Arthropoda</taxon>
        <taxon>Hexapoda</taxon>
        <taxon>Insecta</taxon>
        <taxon>Pterygota</taxon>
        <taxon>Neoptera</taxon>
        <taxon>Endopterygota</taxon>
        <taxon>Hymenoptera</taxon>
        <taxon>Apocrita</taxon>
        <taxon>Aculeata</taxon>
        <taxon>Formicoidea</taxon>
        <taxon>Formicidae</taxon>
        <taxon>Dorylinae</taxon>
        <taxon>Ooceraea</taxon>
    </lineage>
</organism>
<feature type="region of interest" description="Disordered" evidence="1">
    <location>
        <begin position="1"/>
        <end position="24"/>
    </location>
</feature>
<sequence>MQIAQHPEFRSRIGRSVGRAKKGTPLEFSDVVRTTRQIDALKHQRTRGSSR</sequence>
<dbReference type="Proteomes" id="UP000053097">
    <property type="component" value="Unassembled WGS sequence"/>
</dbReference>
<accession>A0A026WDH0</accession>
<proteinExistence type="predicted"/>
<protein>
    <submittedName>
        <fullName evidence="2">Uncharacterized protein</fullName>
    </submittedName>
</protein>